<feature type="chain" id="PRO_5020616118" description="Fungal lipase-like domain-containing protein" evidence="1">
    <location>
        <begin position="16"/>
        <end position="248"/>
    </location>
</feature>
<feature type="signal peptide" evidence="1">
    <location>
        <begin position="1"/>
        <end position="15"/>
    </location>
</feature>
<keyword evidence="1" id="KW-0732">Signal</keyword>
<evidence type="ECO:0000313" key="3">
    <source>
        <dbReference type="Proteomes" id="UP000298663"/>
    </source>
</evidence>
<comment type="caution">
    <text evidence="2">The sequence shown here is derived from an EMBL/GenBank/DDBJ whole genome shotgun (WGS) entry which is preliminary data.</text>
</comment>
<dbReference type="Proteomes" id="UP000298663">
    <property type="component" value="Unassembled WGS sequence"/>
</dbReference>
<name>A0A4V6A3G5_STECR</name>
<proteinExistence type="predicted"/>
<evidence type="ECO:0008006" key="4">
    <source>
        <dbReference type="Google" id="ProtNLM"/>
    </source>
</evidence>
<accession>A0A4V6A3G5</accession>
<reference evidence="2 3" key="1">
    <citation type="journal article" date="2015" name="Genome Biol.">
        <title>Comparative genomics of Steinernema reveals deeply conserved gene regulatory networks.</title>
        <authorList>
            <person name="Dillman A.R."/>
            <person name="Macchietto M."/>
            <person name="Porter C.F."/>
            <person name="Rogers A."/>
            <person name="Williams B."/>
            <person name="Antoshechkin I."/>
            <person name="Lee M.M."/>
            <person name="Goodwin Z."/>
            <person name="Lu X."/>
            <person name="Lewis E.E."/>
            <person name="Goodrich-Blair H."/>
            <person name="Stock S.P."/>
            <person name="Adams B.J."/>
            <person name="Sternberg P.W."/>
            <person name="Mortazavi A."/>
        </authorList>
    </citation>
    <scope>NUCLEOTIDE SEQUENCE [LARGE SCALE GENOMIC DNA]</scope>
    <source>
        <strain evidence="2 3">ALL</strain>
    </source>
</reference>
<gene>
    <name evidence="2" type="ORF">L596_016680</name>
</gene>
<dbReference type="AlphaFoldDB" id="A0A4V6A3G5"/>
<sequence length="248" mass="27576">MRLFFIAILVSLAVGDPLNVPTQKMLWKFADRAPKNRFIEALPIAVGADMTHAIFPLRGLKFPFDDKEGSFRNDGDECLMCFCYASKANIAAHSRCKESFKTHAFVCFSGVKVGIKDFEYRVYTSMVPDKPIVFATGPGHDYSFPVFYLTDEGGHGSGIYDHNHKAKSILAHPIQVNFTQSAKPKPFISAHFWTKGTICDTHVKNVHLLTKNILDGPVSDAEPSSYISTPSVEEAEGRLKAKKRCKSV</sequence>
<organism evidence="2 3">
    <name type="scientific">Steinernema carpocapsae</name>
    <name type="common">Entomopathogenic nematode</name>
    <dbReference type="NCBI Taxonomy" id="34508"/>
    <lineage>
        <taxon>Eukaryota</taxon>
        <taxon>Metazoa</taxon>
        <taxon>Ecdysozoa</taxon>
        <taxon>Nematoda</taxon>
        <taxon>Chromadorea</taxon>
        <taxon>Rhabditida</taxon>
        <taxon>Tylenchina</taxon>
        <taxon>Panagrolaimomorpha</taxon>
        <taxon>Strongyloidoidea</taxon>
        <taxon>Steinernematidae</taxon>
        <taxon>Steinernema</taxon>
    </lineage>
</organism>
<protein>
    <recommendedName>
        <fullName evidence="4">Fungal lipase-like domain-containing protein</fullName>
    </recommendedName>
</protein>
<reference evidence="2 3" key="2">
    <citation type="journal article" date="2019" name="G3 (Bethesda)">
        <title>Hybrid Assembly of the Genome of the Entomopathogenic Nematode Steinernema carpocapsae Identifies the X-Chromosome.</title>
        <authorList>
            <person name="Serra L."/>
            <person name="Macchietto M."/>
            <person name="Macias-Munoz A."/>
            <person name="McGill C.J."/>
            <person name="Rodriguez I.M."/>
            <person name="Rodriguez B."/>
            <person name="Murad R."/>
            <person name="Mortazavi A."/>
        </authorList>
    </citation>
    <scope>NUCLEOTIDE SEQUENCE [LARGE SCALE GENOMIC DNA]</scope>
    <source>
        <strain evidence="2 3">ALL</strain>
    </source>
</reference>
<evidence type="ECO:0000313" key="2">
    <source>
        <dbReference type="EMBL" id="TKR83025.1"/>
    </source>
</evidence>
<dbReference type="EMBL" id="AZBU02000004">
    <property type="protein sequence ID" value="TKR83025.1"/>
    <property type="molecule type" value="Genomic_DNA"/>
</dbReference>
<keyword evidence="3" id="KW-1185">Reference proteome</keyword>
<evidence type="ECO:0000256" key="1">
    <source>
        <dbReference type="SAM" id="SignalP"/>
    </source>
</evidence>